<dbReference type="InterPro" id="IPR001916">
    <property type="entry name" value="Glyco_hydro_22"/>
</dbReference>
<dbReference type="Pfam" id="PF00062">
    <property type="entry name" value="Lys"/>
    <property type="match status" value="1"/>
</dbReference>
<dbReference type="OrthoDB" id="17373at2759"/>
<dbReference type="GO" id="GO:0003796">
    <property type="term" value="F:lysozyme activity"/>
    <property type="evidence" value="ECO:0007669"/>
    <property type="project" value="InterPro"/>
</dbReference>
<evidence type="ECO:0000256" key="1">
    <source>
        <dbReference type="ARBA" id="ARBA00010859"/>
    </source>
</evidence>
<evidence type="ECO:0000256" key="2">
    <source>
        <dbReference type="ARBA" id="ARBA00023157"/>
    </source>
</evidence>
<evidence type="ECO:0000259" key="5">
    <source>
        <dbReference type="PROSITE" id="PS00128"/>
    </source>
</evidence>
<keyword evidence="4" id="KW-0472">Membrane</keyword>
<evidence type="ECO:0000256" key="4">
    <source>
        <dbReference type="SAM" id="Phobius"/>
    </source>
</evidence>
<dbReference type="InterPro" id="IPR023346">
    <property type="entry name" value="Lysozyme-like_dom_sf"/>
</dbReference>
<dbReference type="FunFam" id="1.10.530.10:FF:000001">
    <property type="entry name" value="Lysozyme C"/>
    <property type="match status" value="1"/>
</dbReference>
<dbReference type="InterPro" id="IPR019799">
    <property type="entry name" value="Glyco_hydro_22_CS"/>
</dbReference>
<dbReference type="PRINTS" id="PR00135">
    <property type="entry name" value="LYZLACT"/>
</dbReference>
<evidence type="ECO:0000313" key="7">
    <source>
        <dbReference type="RefSeq" id="XP_015746736.2"/>
    </source>
</evidence>
<sequence length="190" mass="21303">MPYTDLKKASLNSSCFLEPVSQAVTIKSTSHHREAIILQGAAAMKALVLTLLFLLLAASEAKVFNRCALASLLKWQGMDGFHGYKLGNWVCMAYHESRYNTQAVGPPNLDGSRDYGIFQINSRWWCNNYKGRTSNGCNKPCSAFTDDDITDDIVCAKRIVRDPNKMGAWVAWRNNCRGKDLSKWTRGCKL</sequence>
<keyword evidence="4" id="KW-1133">Transmembrane helix</keyword>
<dbReference type="PANTHER" id="PTHR11407">
    <property type="entry name" value="LYSOZYME C"/>
    <property type="match status" value="1"/>
</dbReference>
<feature type="transmembrane region" description="Helical" evidence="4">
    <location>
        <begin position="36"/>
        <end position="56"/>
    </location>
</feature>
<dbReference type="CDD" id="cd16897">
    <property type="entry name" value="LYZ_C"/>
    <property type="match status" value="1"/>
</dbReference>
<dbReference type="PRINTS" id="PR00137">
    <property type="entry name" value="LYSOZYME"/>
</dbReference>
<reference evidence="7" key="1">
    <citation type="submission" date="2025-08" db="UniProtKB">
        <authorList>
            <consortium name="RefSeq"/>
        </authorList>
    </citation>
    <scope>IDENTIFICATION</scope>
    <source>
        <tissue evidence="7">Liver</tissue>
    </source>
</reference>
<keyword evidence="6" id="KW-1185">Reference proteome</keyword>
<dbReference type="PROSITE" id="PS00128">
    <property type="entry name" value="GLYCOSYL_HYDROL_F22_1"/>
    <property type="match status" value="1"/>
</dbReference>
<dbReference type="Gene3D" id="1.10.530.10">
    <property type="match status" value="1"/>
</dbReference>
<evidence type="ECO:0000256" key="3">
    <source>
        <dbReference type="RuleBase" id="RU004440"/>
    </source>
</evidence>
<protein>
    <submittedName>
        <fullName evidence="7">Lysozyme C, milk isozyme-like</fullName>
    </submittedName>
</protein>
<gene>
    <name evidence="7" type="primary">LOC103060430</name>
</gene>
<dbReference type="GeneID" id="103060430"/>
<dbReference type="KEGG" id="pbi:103060430"/>
<comment type="similarity">
    <text evidence="1 3">Belongs to the glycosyl hydrolase 22 family.</text>
</comment>
<organism evidence="6 7">
    <name type="scientific">Python bivittatus</name>
    <name type="common">Burmese python</name>
    <name type="synonym">Python molurus bivittatus</name>
    <dbReference type="NCBI Taxonomy" id="176946"/>
    <lineage>
        <taxon>Eukaryota</taxon>
        <taxon>Metazoa</taxon>
        <taxon>Chordata</taxon>
        <taxon>Craniata</taxon>
        <taxon>Vertebrata</taxon>
        <taxon>Euteleostomi</taxon>
        <taxon>Lepidosauria</taxon>
        <taxon>Squamata</taxon>
        <taxon>Bifurcata</taxon>
        <taxon>Unidentata</taxon>
        <taxon>Episquamata</taxon>
        <taxon>Toxicofera</taxon>
        <taxon>Serpentes</taxon>
        <taxon>Henophidia</taxon>
        <taxon>Pythonidae</taxon>
        <taxon>Python</taxon>
    </lineage>
</organism>
<keyword evidence="2" id="KW-1015">Disulfide bond</keyword>
<keyword evidence="4" id="KW-0812">Transmembrane</keyword>
<dbReference type="RefSeq" id="XP_015746736.2">
    <property type="nucleotide sequence ID" value="XM_015891250.2"/>
</dbReference>
<dbReference type="InterPro" id="IPR000974">
    <property type="entry name" value="Glyco_hydro_22_lys"/>
</dbReference>
<dbReference type="SUPFAM" id="SSF53955">
    <property type="entry name" value="Lysozyme-like"/>
    <property type="match status" value="1"/>
</dbReference>
<proteinExistence type="inferred from homology"/>
<accession>A0A9F3W1X5</accession>
<dbReference type="Proteomes" id="UP000695026">
    <property type="component" value="Unplaced"/>
</dbReference>
<feature type="domain" description="Glycosyl hydrolases family 22 (GH22)" evidence="5">
    <location>
        <begin position="137"/>
        <end position="155"/>
    </location>
</feature>
<name>A0A9F3W1X5_PYTBI</name>
<dbReference type="OMA" id="HCFRRRH"/>
<dbReference type="AlphaFoldDB" id="A0A9F3W1X5"/>
<evidence type="ECO:0000313" key="6">
    <source>
        <dbReference type="Proteomes" id="UP000695026"/>
    </source>
</evidence>
<dbReference type="SMART" id="SM00263">
    <property type="entry name" value="LYZ1"/>
    <property type="match status" value="1"/>
</dbReference>
<dbReference type="PANTHER" id="PTHR11407:SF69">
    <property type="entry name" value="LYSOZYME C, MILK ISOZYME"/>
    <property type="match status" value="1"/>
</dbReference>
<dbReference type="PROSITE" id="PS51348">
    <property type="entry name" value="GLYCOSYL_HYDROL_F22_2"/>
    <property type="match status" value="1"/>
</dbReference>